<dbReference type="InterPro" id="IPR015424">
    <property type="entry name" value="PyrdxlP-dep_Trfase"/>
</dbReference>
<reference evidence="5 6" key="1">
    <citation type="journal article" date="2011" name="BMC Genomics">
        <title>Genome sequencing reveals diversification of virulence factor content and possible host adaptation in distinct subpopulations of Salmonella enterica.</title>
        <authorList>
            <person name="den Bakker H.C."/>
            <person name="Moreno Switt A.I."/>
            <person name="Govoni G."/>
            <person name="Cummings C.A."/>
            <person name="Ranieri M.L."/>
            <person name="Degoricija L."/>
            <person name="Hoelzer K."/>
            <person name="Rodriguez-Rivera L.D."/>
            <person name="Brown S."/>
            <person name="Bolchacova E."/>
            <person name="Furtado M.R."/>
            <person name="Wiedmann M."/>
        </authorList>
    </citation>
    <scope>NUCLEOTIDE SEQUENCE [LARGE SCALE GENOMIC DNA]</scope>
    <source>
        <strain evidence="5 6">R8-3404</strain>
    </source>
</reference>
<dbReference type="Gene3D" id="3.90.1150.10">
    <property type="entry name" value="Aspartate Aminotransferase, domain 1"/>
    <property type="match status" value="1"/>
</dbReference>
<dbReference type="PANTHER" id="PTHR11986">
    <property type="entry name" value="AMINOTRANSFERASE CLASS III"/>
    <property type="match status" value="1"/>
</dbReference>
<keyword evidence="3" id="KW-0663">Pyridoxal phosphate</keyword>
<dbReference type="InterPro" id="IPR015422">
    <property type="entry name" value="PyrdxlP-dep_Trfase_small"/>
</dbReference>
<accession>A0A6C8H1D2</accession>
<dbReference type="GO" id="GO:0043825">
    <property type="term" value="F:succinylornithine transaminase activity"/>
    <property type="evidence" value="ECO:0007669"/>
    <property type="project" value="UniProtKB-EC"/>
</dbReference>
<dbReference type="Proteomes" id="UP000003915">
    <property type="component" value="Unassembled WGS sequence"/>
</dbReference>
<dbReference type="GO" id="GO:0006527">
    <property type="term" value="P:L-arginine catabolic process"/>
    <property type="evidence" value="ECO:0007669"/>
    <property type="project" value="TreeGrafter"/>
</dbReference>
<dbReference type="InterPro" id="IPR015421">
    <property type="entry name" value="PyrdxlP-dep_Trfase_major"/>
</dbReference>
<dbReference type="Pfam" id="PF00202">
    <property type="entry name" value="Aminotran_3"/>
    <property type="match status" value="1"/>
</dbReference>
<protein>
    <submittedName>
        <fullName evidence="5">Succinylornithine transaminase</fullName>
        <ecNumber evidence="5">2.6.1.81</ecNumber>
    </submittedName>
</protein>
<dbReference type="Gene3D" id="3.40.640.10">
    <property type="entry name" value="Type I PLP-dependent aspartate aminotransferase-like (Major domain)"/>
    <property type="match status" value="1"/>
</dbReference>
<dbReference type="PROSITE" id="PS50206">
    <property type="entry name" value="RHODANESE_3"/>
    <property type="match status" value="1"/>
</dbReference>
<name>A0A6C8H1D2_SALET</name>
<evidence type="ECO:0000256" key="3">
    <source>
        <dbReference type="ARBA" id="ARBA00022898"/>
    </source>
</evidence>
<dbReference type="SUPFAM" id="SSF53383">
    <property type="entry name" value="PLP-dependent transferases"/>
    <property type="match status" value="1"/>
</dbReference>
<dbReference type="AlphaFoldDB" id="A0A6C8H1D2"/>
<dbReference type="PANTHER" id="PTHR11986:SF113">
    <property type="entry name" value="SUCCINYLORNITHINE TRANSAMINASE"/>
    <property type="match status" value="1"/>
</dbReference>
<sequence length="182" mass="20038">MSLSVTRENFDEWMVPVYVPAPFIPVRGEGSRLWDQQGKEYIDFAGGIAVNALGHAHPALREALNEQANRFWHTGNGYTNEPALRLAKKLIDATFAERVFFCNSGAEANEAALKLARKYAHDRVGNHKSGIVAFKNAFHGRTLFTVSAALAVNRPIHSQRWRSTDLFTGLCAAAAGYSSCSL</sequence>
<proteinExistence type="predicted"/>
<dbReference type="InterPro" id="IPR050103">
    <property type="entry name" value="Class-III_PLP-dep_AT"/>
</dbReference>
<dbReference type="InterPro" id="IPR005814">
    <property type="entry name" value="Aminotrans_3"/>
</dbReference>
<evidence type="ECO:0000256" key="2">
    <source>
        <dbReference type="ARBA" id="ARBA00022576"/>
    </source>
</evidence>
<dbReference type="EC" id="2.6.1.81" evidence="5"/>
<gene>
    <name evidence="5" type="ORF">LTSEUGA_2712</name>
</gene>
<evidence type="ECO:0000259" key="4">
    <source>
        <dbReference type="PROSITE" id="PS50206"/>
    </source>
</evidence>
<dbReference type="EMBL" id="AFCV01000703">
    <property type="protein sequence ID" value="EHC91358.1"/>
    <property type="molecule type" value="Genomic_DNA"/>
</dbReference>
<comment type="caution">
    <text evidence="5">The sequence shown here is derived from an EMBL/GenBank/DDBJ whole genome shotgun (WGS) entry which is preliminary data.</text>
</comment>
<feature type="domain" description="Rhodanese" evidence="4">
    <location>
        <begin position="99"/>
        <end position="143"/>
    </location>
</feature>
<evidence type="ECO:0000256" key="1">
    <source>
        <dbReference type="ARBA" id="ARBA00001933"/>
    </source>
</evidence>
<keyword evidence="5" id="KW-0808">Transferase</keyword>
<comment type="cofactor">
    <cofactor evidence="1">
        <name>pyridoxal 5'-phosphate</name>
        <dbReference type="ChEBI" id="CHEBI:597326"/>
    </cofactor>
</comment>
<keyword evidence="2 5" id="KW-0032">Aminotransferase</keyword>
<organism evidence="5 6">
    <name type="scientific">Salmonella enterica subsp. enterica serovar Uganda str. R8-3404</name>
    <dbReference type="NCBI Taxonomy" id="913083"/>
    <lineage>
        <taxon>Bacteria</taxon>
        <taxon>Pseudomonadati</taxon>
        <taxon>Pseudomonadota</taxon>
        <taxon>Gammaproteobacteria</taxon>
        <taxon>Enterobacterales</taxon>
        <taxon>Enterobacteriaceae</taxon>
        <taxon>Salmonella</taxon>
    </lineage>
</organism>
<evidence type="ECO:0000313" key="6">
    <source>
        <dbReference type="Proteomes" id="UP000003915"/>
    </source>
</evidence>
<dbReference type="GO" id="GO:0042802">
    <property type="term" value="F:identical protein binding"/>
    <property type="evidence" value="ECO:0007669"/>
    <property type="project" value="TreeGrafter"/>
</dbReference>
<dbReference type="GO" id="GO:0030170">
    <property type="term" value="F:pyridoxal phosphate binding"/>
    <property type="evidence" value="ECO:0007669"/>
    <property type="project" value="InterPro"/>
</dbReference>
<dbReference type="InterPro" id="IPR001763">
    <property type="entry name" value="Rhodanese-like_dom"/>
</dbReference>
<evidence type="ECO:0000313" key="5">
    <source>
        <dbReference type="EMBL" id="EHC91358.1"/>
    </source>
</evidence>